<keyword evidence="3" id="KW-0862">Zinc</keyword>
<keyword evidence="2 4" id="KW-0863">Zinc-finger</keyword>
<dbReference type="FunCoup" id="A0A200PU12">
    <property type="interactions" value="592"/>
</dbReference>
<feature type="domain" description="RanBP2-type" evidence="5">
    <location>
        <begin position="329"/>
        <end position="358"/>
    </location>
</feature>
<sequence length="406" mass="46017">MNMAASRRLLFGTTLFRIHRNSSASPYYLSNLLPSSSPILSLSSSFTKPYPFPRFHLFKNSYSSSPAASVDELPEIGTETVDVSHPWPEWVKFIDRLKSKGYFSESSSSVEDGDGGGDAAAGIIRTDLNQLKNACLTFARERFDICKSLSREDIQTVVKYGCPSLSRKAVNSAKRLRAFVRLDEGEVCGGCNLRGSCDRAYGILKESEASARTVDIVRMLLIYALDPLVHSREKPNGREHIEASARKLLSELIELSETSPDPALPKPAVKPARKPQTIVDIEKSQNIEMKKGDWMCSKCNFMNFARNIRCLQCKEDGPKRVSVDEVEMKKGDWTCPKCTFMNFSRNKNCLRCQESRPKRQLQPGEWECPSCDFVNFRKNTVCLKCSCDRPRDEEAQYEDQMWKRPR</sequence>
<feature type="domain" description="RanBP2-type" evidence="5">
    <location>
        <begin position="362"/>
        <end position="391"/>
    </location>
</feature>
<dbReference type="SMART" id="SM00547">
    <property type="entry name" value="ZnF_RBZ"/>
    <property type="match status" value="3"/>
</dbReference>
<keyword evidence="7" id="KW-1185">Reference proteome</keyword>
<dbReference type="PANTHER" id="PTHR23111">
    <property type="entry name" value="ZINC FINGER PROTEIN"/>
    <property type="match status" value="1"/>
</dbReference>
<accession>A0A200PU12</accession>
<dbReference type="Proteomes" id="UP000195402">
    <property type="component" value="Unassembled WGS sequence"/>
</dbReference>
<evidence type="ECO:0000256" key="4">
    <source>
        <dbReference type="PROSITE-ProRule" id="PRU00322"/>
    </source>
</evidence>
<dbReference type="GO" id="GO:0008270">
    <property type="term" value="F:zinc ion binding"/>
    <property type="evidence" value="ECO:0007669"/>
    <property type="project" value="UniProtKB-KW"/>
</dbReference>
<dbReference type="OMA" id="QCTFMNF"/>
<evidence type="ECO:0000256" key="3">
    <source>
        <dbReference type="ARBA" id="ARBA00022833"/>
    </source>
</evidence>
<keyword evidence="1" id="KW-0479">Metal-binding</keyword>
<feature type="domain" description="RanBP2-type" evidence="5">
    <location>
        <begin position="290"/>
        <end position="319"/>
    </location>
</feature>
<dbReference type="GO" id="GO:0003729">
    <property type="term" value="F:mRNA binding"/>
    <property type="evidence" value="ECO:0007669"/>
    <property type="project" value="TreeGrafter"/>
</dbReference>
<dbReference type="STRING" id="56857.A0A200PU12"/>
<dbReference type="PROSITE" id="PS50199">
    <property type="entry name" value="ZF_RANBP2_2"/>
    <property type="match status" value="3"/>
</dbReference>
<dbReference type="Pfam" id="PF00641">
    <property type="entry name" value="Zn_ribbon_RanBP"/>
    <property type="match status" value="3"/>
</dbReference>
<dbReference type="PANTHER" id="PTHR23111:SF40">
    <property type="entry name" value="RNA-BINDING PROTEIN INVOLVED IN HETEROCHROMATIN ASSEMBLY-RELATED"/>
    <property type="match status" value="1"/>
</dbReference>
<evidence type="ECO:0000259" key="5">
    <source>
        <dbReference type="PROSITE" id="PS50199"/>
    </source>
</evidence>
<gene>
    <name evidence="6" type="ORF">BVC80_9071g21</name>
</gene>
<evidence type="ECO:0000313" key="7">
    <source>
        <dbReference type="Proteomes" id="UP000195402"/>
    </source>
</evidence>
<dbReference type="GO" id="GO:0005737">
    <property type="term" value="C:cytoplasm"/>
    <property type="evidence" value="ECO:0007669"/>
    <property type="project" value="TreeGrafter"/>
</dbReference>
<comment type="caution">
    <text evidence="6">The sequence shown here is derived from an EMBL/GenBank/DDBJ whole genome shotgun (WGS) entry which is preliminary data.</text>
</comment>
<proteinExistence type="predicted"/>
<evidence type="ECO:0000256" key="1">
    <source>
        <dbReference type="ARBA" id="ARBA00022723"/>
    </source>
</evidence>
<evidence type="ECO:0000313" key="6">
    <source>
        <dbReference type="EMBL" id="OVA01704.1"/>
    </source>
</evidence>
<protein>
    <submittedName>
        <fullName evidence="6">Zinc finger protein</fullName>
    </submittedName>
</protein>
<dbReference type="OrthoDB" id="448399at2759"/>
<dbReference type="InterPro" id="IPR001876">
    <property type="entry name" value="Znf_RanBP2"/>
</dbReference>
<dbReference type="EMBL" id="MVGT01004039">
    <property type="protein sequence ID" value="OVA01704.1"/>
    <property type="molecule type" value="Genomic_DNA"/>
</dbReference>
<dbReference type="InParanoid" id="A0A200PU12"/>
<dbReference type="SUPFAM" id="SSF90209">
    <property type="entry name" value="Ran binding protein zinc finger-like"/>
    <property type="match status" value="2"/>
</dbReference>
<name>A0A200PU12_MACCD</name>
<evidence type="ECO:0000256" key="2">
    <source>
        <dbReference type="ARBA" id="ARBA00022771"/>
    </source>
</evidence>
<dbReference type="PROSITE" id="PS01358">
    <property type="entry name" value="ZF_RANBP2_1"/>
    <property type="match status" value="2"/>
</dbReference>
<dbReference type="AlphaFoldDB" id="A0A200PU12"/>
<organism evidence="6 7">
    <name type="scientific">Macleaya cordata</name>
    <name type="common">Five-seeded plume-poppy</name>
    <name type="synonym">Bocconia cordata</name>
    <dbReference type="NCBI Taxonomy" id="56857"/>
    <lineage>
        <taxon>Eukaryota</taxon>
        <taxon>Viridiplantae</taxon>
        <taxon>Streptophyta</taxon>
        <taxon>Embryophyta</taxon>
        <taxon>Tracheophyta</taxon>
        <taxon>Spermatophyta</taxon>
        <taxon>Magnoliopsida</taxon>
        <taxon>Ranunculales</taxon>
        <taxon>Papaveraceae</taxon>
        <taxon>Papaveroideae</taxon>
        <taxon>Macleaya</taxon>
    </lineage>
</organism>
<dbReference type="InterPro" id="IPR036443">
    <property type="entry name" value="Znf_RanBP2_sf"/>
</dbReference>
<dbReference type="Gene3D" id="4.10.1060.10">
    <property type="entry name" value="Zinc finger, RanBP2-type"/>
    <property type="match status" value="3"/>
</dbReference>
<reference evidence="6 7" key="1">
    <citation type="journal article" date="2017" name="Mol. Plant">
        <title>The Genome of Medicinal Plant Macleaya cordata Provides New Insights into Benzylisoquinoline Alkaloids Metabolism.</title>
        <authorList>
            <person name="Liu X."/>
            <person name="Liu Y."/>
            <person name="Huang P."/>
            <person name="Ma Y."/>
            <person name="Qing Z."/>
            <person name="Tang Q."/>
            <person name="Cao H."/>
            <person name="Cheng P."/>
            <person name="Zheng Y."/>
            <person name="Yuan Z."/>
            <person name="Zhou Y."/>
            <person name="Liu J."/>
            <person name="Tang Z."/>
            <person name="Zhuo Y."/>
            <person name="Zhang Y."/>
            <person name="Yu L."/>
            <person name="Huang J."/>
            <person name="Yang P."/>
            <person name="Peng Q."/>
            <person name="Zhang J."/>
            <person name="Jiang W."/>
            <person name="Zhang Z."/>
            <person name="Lin K."/>
            <person name="Ro D.K."/>
            <person name="Chen X."/>
            <person name="Xiong X."/>
            <person name="Shang Y."/>
            <person name="Huang S."/>
            <person name="Zeng J."/>
        </authorList>
    </citation>
    <scope>NUCLEOTIDE SEQUENCE [LARGE SCALE GENOMIC DNA]</scope>
    <source>
        <strain evidence="7">cv. BLH2017</strain>
        <tissue evidence="6">Root</tissue>
    </source>
</reference>